<keyword evidence="5" id="KW-0694">RNA-binding</keyword>
<proteinExistence type="inferred from homology"/>
<keyword evidence="9" id="KW-1185">Reference proteome</keyword>
<dbReference type="GO" id="GO:0043565">
    <property type="term" value="F:sequence-specific DNA binding"/>
    <property type="evidence" value="ECO:0007669"/>
    <property type="project" value="InterPro"/>
</dbReference>
<dbReference type="Pfam" id="PF01997">
    <property type="entry name" value="Translin"/>
    <property type="match status" value="1"/>
</dbReference>
<dbReference type="InterPro" id="IPR016068">
    <property type="entry name" value="Translin_N"/>
</dbReference>
<evidence type="ECO:0000313" key="8">
    <source>
        <dbReference type="EMBL" id="KAK2068387.1"/>
    </source>
</evidence>
<evidence type="ECO:0000256" key="1">
    <source>
        <dbReference type="ARBA" id="ARBA00004123"/>
    </source>
</evidence>
<dbReference type="InterPro" id="IPR016069">
    <property type="entry name" value="Translin_C"/>
</dbReference>
<accession>A0AAD9M9X2</accession>
<dbReference type="GO" id="GO:0005737">
    <property type="term" value="C:cytoplasm"/>
    <property type="evidence" value="ECO:0007669"/>
    <property type="project" value="UniProtKB-SubCell"/>
</dbReference>
<protein>
    <recommendedName>
        <fullName evidence="10">Translin</fullName>
    </recommendedName>
</protein>
<keyword evidence="4" id="KW-0963">Cytoplasm</keyword>
<dbReference type="GO" id="GO:0003723">
    <property type="term" value="F:RNA binding"/>
    <property type="evidence" value="ECO:0007669"/>
    <property type="project" value="UniProtKB-KW"/>
</dbReference>
<evidence type="ECO:0000256" key="3">
    <source>
        <dbReference type="ARBA" id="ARBA00005902"/>
    </source>
</evidence>
<dbReference type="GO" id="GO:0003697">
    <property type="term" value="F:single-stranded DNA binding"/>
    <property type="evidence" value="ECO:0007669"/>
    <property type="project" value="InterPro"/>
</dbReference>
<dbReference type="GO" id="GO:0016070">
    <property type="term" value="P:RNA metabolic process"/>
    <property type="evidence" value="ECO:0007669"/>
    <property type="project" value="InterPro"/>
</dbReference>
<comment type="similarity">
    <text evidence="3">Belongs to the translin family.</text>
</comment>
<dbReference type="PANTHER" id="PTHR10741">
    <property type="entry name" value="TRANSLIN AND TRANSLIN ASSOCIATED PROTEIN X"/>
    <property type="match status" value="1"/>
</dbReference>
<keyword evidence="6" id="KW-0238">DNA-binding</keyword>
<evidence type="ECO:0008006" key="10">
    <source>
        <dbReference type="Google" id="ProtNLM"/>
    </source>
</evidence>
<evidence type="ECO:0000256" key="2">
    <source>
        <dbReference type="ARBA" id="ARBA00004496"/>
    </source>
</evidence>
<dbReference type="EMBL" id="JAQQPM010000002">
    <property type="protein sequence ID" value="KAK2068387.1"/>
    <property type="molecule type" value="Genomic_DNA"/>
</dbReference>
<evidence type="ECO:0000256" key="7">
    <source>
        <dbReference type="ARBA" id="ARBA00023242"/>
    </source>
</evidence>
<dbReference type="FunFam" id="1.20.58.200:FF:000002">
    <property type="entry name" value="Putative translin"/>
    <property type="match status" value="1"/>
</dbReference>
<dbReference type="Gene3D" id="1.20.58.200">
    <property type="entry name" value="Translin, domain 2"/>
    <property type="match status" value="1"/>
</dbReference>
<dbReference type="InterPro" id="IPR002848">
    <property type="entry name" value="Translin_fam"/>
</dbReference>
<reference evidence="8" key="1">
    <citation type="journal article" date="2023" name="Mol. Plant Microbe Interact.">
        <title>Elucidating the Obligate Nature and Biological Capacity of an Invasive Fungal Corn Pathogen.</title>
        <authorList>
            <person name="MacCready J.S."/>
            <person name="Roggenkamp E.M."/>
            <person name="Gdanetz K."/>
            <person name="Chilvers M.I."/>
        </authorList>
    </citation>
    <scope>NUCLEOTIDE SEQUENCE</scope>
    <source>
        <strain evidence="8">PM02</strain>
    </source>
</reference>
<dbReference type="InterPro" id="IPR033956">
    <property type="entry name" value="Translin"/>
</dbReference>
<dbReference type="GO" id="GO:0005634">
    <property type="term" value="C:nucleus"/>
    <property type="evidence" value="ECO:0007669"/>
    <property type="project" value="UniProtKB-SubCell"/>
</dbReference>
<organism evidence="8 9">
    <name type="scientific">Phyllachora maydis</name>
    <dbReference type="NCBI Taxonomy" id="1825666"/>
    <lineage>
        <taxon>Eukaryota</taxon>
        <taxon>Fungi</taxon>
        <taxon>Dikarya</taxon>
        <taxon>Ascomycota</taxon>
        <taxon>Pezizomycotina</taxon>
        <taxon>Sordariomycetes</taxon>
        <taxon>Sordariomycetidae</taxon>
        <taxon>Phyllachorales</taxon>
        <taxon>Phyllachoraceae</taxon>
        <taxon>Phyllachora</taxon>
    </lineage>
</organism>
<dbReference type="Proteomes" id="UP001217918">
    <property type="component" value="Unassembled WGS sequence"/>
</dbReference>
<name>A0AAD9M9X2_9PEZI</name>
<evidence type="ECO:0000256" key="6">
    <source>
        <dbReference type="ARBA" id="ARBA00023125"/>
    </source>
</evidence>
<dbReference type="AlphaFoldDB" id="A0AAD9M9X2"/>
<comment type="subcellular location">
    <subcellularLocation>
        <location evidence="2">Cytoplasm</location>
    </subcellularLocation>
    <subcellularLocation>
        <location evidence="1">Nucleus</location>
    </subcellularLocation>
</comment>
<dbReference type="CDD" id="cd14819">
    <property type="entry name" value="Translin"/>
    <property type="match status" value="1"/>
</dbReference>
<keyword evidence="7" id="KW-0539">Nucleus</keyword>
<dbReference type="InterPro" id="IPR036081">
    <property type="entry name" value="Translin_sf"/>
</dbReference>
<dbReference type="Gene3D" id="1.20.58.190">
    <property type="entry name" value="Translin, domain 1"/>
    <property type="match status" value="1"/>
</dbReference>
<comment type="caution">
    <text evidence="8">The sequence shown here is derived from an EMBL/GenBank/DDBJ whole genome shotgun (WGS) entry which is preliminary data.</text>
</comment>
<dbReference type="SUPFAM" id="SSF74784">
    <property type="entry name" value="Translin"/>
    <property type="match status" value="1"/>
</dbReference>
<evidence type="ECO:0000313" key="9">
    <source>
        <dbReference type="Proteomes" id="UP001217918"/>
    </source>
</evidence>
<gene>
    <name evidence="8" type="ORF">P8C59_003026</name>
</gene>
<sequence length="395" mass="44548">MPLRSLPNTRGLVTAQVGEGQYFKPLEAAPRRTAPSMKGEALQIYQPTLCSLSLMVQSEEGPIREPQKKDRGQAALTHHLKENNPHPKLALSDNGRLHASCRRLRSSSFRPVRTMAVPLFKPELFEQLKESSEAETRICQDLKQHIELLERKVSLVQGVLSRVHATPRVYYPAFLRRVEADLDVMVSAVRALAQFARQYPYYKYNNRWTRAMQDALAAAILCTWLGGFQGGGRPDATCTLGPSYKAELGHLLTLEEAGLLFGVPINLSVHDDFHITIEEYLSALVSVTDELSRLAMNSVTLGDVALAVRISGFIKDVHAGFQVLNLKNDFLRKRVDSVKYHVKKVEDVIYDLSLRNLIPVKMEEQVVKLKAEEYPVQTEDRKMKRERPSDSSNES</sequence>
<evidence type="ECO:0000256" key="4">
    <source>
        <dbReference type="ARBA" id="ARBA00022490"/>
    </source>
</evidence>
<evidence type="ECO:0000256" key="5">
    <source>
        <dbReference type="ARBA" id="ARBA00022884"/>
    </source>
</evidence>